<dbReference type="PANTHER" id="PTHR30146">
    <property type="entry name" value="LACI-RELATED TRANSCRIPTIONAL REPRESSOR"/>
    <property type="match status" value="1"/>
</dbReference>
<evidence type="ECO:0000313" key="6">
    <source>
        <dbReference type="Proteomes" id="UP000068137"/>
    </source>
</evidence>
<dbReference type="InterPro" id="IPR028082">
    <property type="entry name" value="Peripla_BP_I"/>
</dbReference>
<evidence type="ECO:0000256" key="1">
    <source>
        <dbReference type="ARBA" id="ARBA00023015"/>
    </source>
</evidence>
<protein>
    <submittedName>
        <fullName evidence="5">LacI family transcriptional regulator</fullName>
    </submittedName>
</protein>
<dbReference type="GO" id="GO:0000976">
    <property type="term" value="F:transcription cis-regulatory region binding"/>
    <property type="evidence" value="ECO:0007669"/>
    <property type="project" value="TreeGrafter"/>
</dbReference>
<dbReference type="CDD" id="cd01392">
    <property type="entry name" value="HTH_LacI"/>
    <property type="match status" value="1"/>
</dbReference>
<dbReference type="Proteomes" id="UP000068137">
    <property type="component" value="Chromosome"/>
</dbReference>
<evidence type="ECO:0000256" key="3">
    <source>
        <dbReference type="ARBA" id="ARBA00023163"/>
    </source>
</evidence>
<dbReference type="SUPFAM" id="SSF47413">
    <property type="entry name" value="lambda repressor-like DNA-binding domains"/>
    <property type="match status" value="1"/>
</dbReference>
<keyword evidence="3" id="KW-0804">Transcription</keyword>
<evidence type="ECO:0000259" key="4">
    <source>
        <dbReference type="PROSITE" id="PS50932"/>
    </source>
</evidence>
<dbReference type="PANTHER" id="PTHR30146:SF138">
    <property type="entry name" value="TRANSCRIPTIONAL REGULATORY PROTEIN"/>
    <property type="match status" value="1"/>
</dbReference>
<dbReference type="CDD" id="cd06279">
    <property type="entry name" value="PBP1_LacI-like"/>
    <property type="match status" value="1"/>
</dbReference>
<keyword evidence="1" id="KW-0805">Transcription regulation</keyword>
<dbReference type="AlphaFoldDB" id="A0A0M5L1H7"/>
<dbReference type="SUPFAM" id="SSF53822">
    <property type="entry name" value="Periplasmic binding protein-like I"/>
    <property type="match status" value="1"/>
</dbReference>
<dbReference type="Gene3D" id="3.40.50.2300">
    <property type="match status" value="2"/>
</dbReference>
<dbReference type="InterPro" id="IPR010982">
    <property type="entry name" value="Lambda_DNA-bd_dom_sf"/>
</dbReference>
<dbReference type="Pfam" id="PF00532">
    <property type="entry name" value="Peripla_BP_1"/>
    <property type="match status" value="1"/>
</dbReference>
<dbReference type="Gene3D" id="1.10.260.40">
    <property type="entry name" value="lambda repressor-like DNA-binding domains"/>
    <property type="match status" value="1"/>
</dbReference>
<dbReference type="InterPro" id="IPR001761">
    <property type="entry name" value="Peripla_BP/Lac1_sug-bd_dom"/>
</dbReference>
<proteinExistence type="predicted"/>
<name>A0A0M5L1H7_9ACTN</name>
<dbReference type="RefSeq" id="WP_053962239.1">
    <property type="nucleotide sequence ID" value="NZ_CAJPTR010000049.1"/>
</dbReference>
<dbReference type="STRING" id="1528099.AL705_06025"/>
<dbReference type="KEGG" id="cbq:AL705_06025"/>
<feature type="domain" description="HTH lacI-type" evidence="4">
    <location>
        <begin position="9"/>
        <end position="64"/>
    </location>
</feature>
<keyword evidence="2" id="KW-0238">DNA-binding</keyword>
<dbReference type="GO" id="GO:0003700">
    <property type="term" value="F:DNA-binding transcription factor activity"/>
    <property type="evidence" value="ECO:0007669"/>
    <property type="project" value="TreeGrafter"/>
</dbReference>
<dbReference type="EMBL" id="CP012390">
    <property type="protein sequence ID" value="ALE19205.1"/>
    <property type="molecule type" value="Genomic_DNA"/>
</dbReference>
<organism evidence="5 6">
    <name type="scientific">Lawsonella clevelandensis</name>
    <dbReference type="NCBI Taxonomy" id="1528099"/>
    <lineage>
        <taxon>Bacteria</taxon>
        <taxon>Bacillati</taxon>
        <taxon>Actinomycetota</taxon>
        <taxon>Actinomycetes</taxon>
        <taxon>Mycobacteriales</taxon>
        <taxon>Lawsonellaceae</taxon>
        <taxon>Lawsonella</taxon>
    </lineage>
</organism>
<dbReference type="PROSITE" id="PS50932">
    <property type="entry name" value="HTH_LACI_2"/>
    <property type="match status" value="1"/>
</dbReference>
<reference evidence="5 6" key="1">
    <citation type="journal article" date="2015" name="Genome Announc.">
        <title>Complete Genome Sequences for Two Strains of a Novel Fastidious, Partially Acid-Fast, Gram-Positive Corynebacterineae Bacterium, Derived from Human Clinical Samples.</title>
        <authorList>
            <person name="Nicholson A.C."/>
            <person name="Bell M."/>
            <person name="Humrighouse B.W."/>
            <person name="McQuiston J.R."/>
        </authorList>
    </citation>
    <scope>NUCLEOTIDE SEQUENCE [LARGE SCALE GENOMIC DNA]</scope>
    <source>
        <strain evidence="5 6">X1698</strain>
    </source>
</reference>
<evidence type="ECO:0000256" key="2">
    <source>
        <dbReference type="ARBA" id="ARBA00023125"/>
    </source>
</evidence>
<dbReference type="GeneID" id="84895097"/>
<gene>
    <name evidence="5" type="ORF">AL705_06025</name>
</gene>
<dbReference type="InterPro" id="IPR000843">
    <property type="entry name" value="HTH_LacI"/>
</dbReference>
<accession>A0A0M5L1H7</accession>
<sequence length="359" mass="38319">MPKSRSKRATLASLAEELNVSRTTVSNAYNRPDQLSEELRMRVLETAKRLGYPGPDPVARSLRTRKAGAIGLLLTEELAFAVRDPAAAQFLSGLAEACGAQESGLTLIPASEVGDPSRAANVVHQASVDGFVIYSVAEEDPYLEAVVARNMPMVVVDQPADLEGIPTVSVDDYAAMKTLADHIFDLGHTRVAILSIRLNPVHHNGPVSAEDACNARMHVQATRISAVLDSAAGHGIDADDVVIFESFENNYSSGGCAAAEVLKSHPETTALLCTSDVLAMGAMQYAHDQGISVPEELTITGFDGIQEAIERKFTTVVQPSERKGLRAGELLFASEHGPVESERLECCFQVGETSAPPRA</sequence>
<evidence type="ECO:0000313" key="5">
    <source>
        <dbReference type="EMBL" id="ALE19205.1"/>
    </source>
</evidence>
<dbReference type="OrthoDB" id="5171752at2"/>
<dbReference type="PATRIC" id="fig|1528099.3.peg.1188"/>
<dbReference type="SMART" id="SM00354">
    <property type="entry name" value="HTH_LACI"/>
    <property type="match status" value="1"/>
</dbReference>